<dbReference type="SMART" id="SM00530">
    <property type="entry name" value="HTH_XRE"/>
    <property type="match status" value="1"/>
</dbReference>
<gene>
    <name evidence="2" type="ORF">FL583_18485</name>
</gene>
<proteinExistence type="predicted"/>
<dbReference type="Proteomes" id="UP000317982">
    <property type="component" value="Unassembled WGS sequence"/>
</dbReference>
<evidence type="ECO:0000259" key="1">
    <source>
        <dbReference type="PROSITE" id="PS50943"/>
    </source>
</evidence>
<protein>
    <submittedName>
        <fullName evidence="2">Helix-turn-helix domain-containing protein</fullName>
    </submittedName>
</protein>
<dbReference type="RefSeq" id="WP_142705924.1">
    <property type="nucleotide sequence ID" value="NZ_VIRS01000012.1"/>
</dbReference>
<dbReference type="EMBL" id="VIRS01000012">
    <property type="protein sequence ID" value="TQS43623.1"/>
    <property type="molecule type" value="Genomic_DNA"/>
</dbReference>
<dbReference type="GO" id="GO:0003677">
    <property type="term" value="F:DNA binding"/>
    <property type="evidence" value="ECO:0007669"/>
    <property type="project" value="InterPro"/>
</dbReference>
<dbReference type="SUPFAM" id="SSF47413">
    <property type="entry name" value="lambda repressor-like DNA-binding domains"/>
    <property type="match status" value="1"/>
</dbReference>
<evidence type="ECO:0000313" key="2">
    <source>
        <dbReference type="EMBL" id="TQS43623.1"/>
    </source>
</evidence>
<dbReference type="OrthoDB" id="5177725at2"/>
<evidence type="ECO:0000313" key="3">
    <source>
        <dbReference type="Proteomes" id="UP000317982"/>
    </source>
</evidence>
<dbReference type="InterPro" id="IPR043917">
    <property type="entry name" value="DUF5753"/>
</dbReference>
<reference evidence="2 3" key="1">
    <citation type="submission" date="2019-07" db="EMBL/GenBank/DDBJ databases">
        <title>Cryptosporangium phraense sp. nov., isolated from plant litter.</title>
        <authorList>
            <person name="Suriyachadkun C."/>
        </authorList>
    </citation>
    <scope>NUCLEOTIDE SEQUENCE [LARGE SCALE GENOMIC DNA]</scope>
    <source>
        <strain evidence="2 3">A-T 5661</strain>
    </source>
</reference>
<dbReference type="AlphaFoldDB" id="A0A545AQS0"/>
<dbReference type="PROSITE" id="PS50943">
    <property type="entry name" value="HTH_CROC1"/>
    <property type="match status" value="1"/>
</dbReference>
<dbReference type="InParanoid" id="A0A545AQS0"/>
<sequence length="289" mass="32907">MPSSFTDPNVLRRRLRGELRRVRGTSGLTQKDVASAMDWHPSKLARIETGTVRISINDLRALLNLYGVADDREISRLVALARNARRRSWWDGHRSVASTQLIAMLGYESSAAIIRDFEPVVVPGLLQTEDYARSIIAVQEGDRAEQNKIDALIDLRMERQEMFDRSDAPEMHFLLDESVLHRIVGSKAVMSRQTRRIREIAGRPNVTVHVVPYRSGFYPMCHTGYIIFQFTDPADGDILHVEYPLGELIFREAGSESSPDPRHISPARCLRIFEDVERFAIPMEFFTVG</sequence>
<keyword evidence="3" id="KW-1185">Reference proteome</keyword>
<dbReference type="Gene3D" id="1.10.260.40">
    <property type="entry name" value="lambda repressor-like DNA-binding domains"/>
    <property type="match status" value="1"/>
</dbReference>
<accession>A0A545AQS0</accession>
<dbReference type="InterPro" id="IPR001387">
    <property type="entry name" value="Cro/C1-type_HTH"/>
</dbReference>
<organism evidence="2 3">
    <name type="scientific">Cryptosporangium phraense</name>
    <dbReference type="NCBI Taxonomy" id="2593070"/>
    <lineage>
        <taxon>Bacteria</taxon>
        <taxon>Bacillati</taxon>
        <taxon>Actinomycetota</taxon>
        <taxon>Actinomycetes</taxon>
        <taxon>Cryptosporangiales</taxon>
        <taxon>Cryptosporangiaceae</taxon>
        <taxon>Cryptosporangium</taxon>
    </lineage>
</organism>
<feature type="domain" description="HTH cro/C1-type" evidence="1">
    <location>
        <begin position="19"/>
        <end position="72"/>
    </location>
</feature>
<dbReference type="Pfam" id="PF19054">
    <property type="entry name" value="DUF5753"/>
    <property type="match status" value="1"/>
</dbReference>
<comment type="caution">
    <text evidence="2">The sequence shown here is derived from an EMBL/GenBank/DDBJ whole genome shotgun (WGS) entry which is preliminary data.</text>
</comment>
<dbReference type="CDD" id="cd00093">
    <property type="entry name" value="HTH_XRE"/>
    <property type="match status" value="1"/>
</dbReference>
<name>A0A545AQS0_9ACTN</name>
<dbReference type="InterPro" id="IPR010982">
    <property type="entry name" value="Lambda_DNA-bd_dom_sf"/>
</dbReference>
<dbReference type="Pfam" id="PF13560">
    <property type="entry name" value="HTH_31"/>
    <property type="match status" value="1"/>
</dbReference>